<sequence length="239" mass="26810">MAFGKGRGNKRSSSTSYASTITMVVFVALCVIGVWMLSSNSIIPPQISQANTRTVISETERADVSASSNGNDEPEPTRQESDEHPTFEDNPGKLPDDAIKSEYEQQKSAKEKNEKTSSKARDEVQRETQSQETQQDNEKIPEEKEKDNKMMQESDEGRVKQVVKEFEKEQKEQRDEDSGAQSGNNKGTQEQEQEQGQGKEFPDVEQGKKDQDSNAEVTYTDKTKEEQPMETEQGGTSEN</sequence>
<dbReference type="Proteomes" id="UP000028999">
    <property type="component" value="Unassembled WGS sequence"/>
</dbReference>
<name>A0A078H3S1_BRANA</name>
<protein>
    <submittedName>
        <fullName evidence="3">BnaA01g19670D protein</fullName>
    </submittedName>
</protein>
<evidence type="ECO:0000313" key="4">
    <source>
        <dbReference type="Proteomes" id="UP000028999"/>
    </source>
</evidence>
<proteinExistence type="predicted"/>
<reference evidence="3 4" key="1">
    <citation type="journal article" date="2014" name="Science">
        <title>Plant genetics. Early allopolyploid evolution in the post-Neolithic Brassica napus oilseed genome.</title>
        <authorList>
            <person name="Chalhoub B."/>
            <person name="Denoeud F."/>
            <person name="Liu S."/>
            <person name="Parkin I.A."/>
            <person name="Tang H."/>
            <person name="Wang X."/>
            <person name="Chiquet J."/>
            <person name="Belcram H."/>
            <person name="Tong C."/>
            <person name="Samans B."/>
            <person name="Correa M."/>
            <person name="Da Silva C."/>
            <person name="Just J."/>
            <person name="Falentin C."/>
            <person name="Koh C.S."/>
            <person name="Le Clainche I."/>
            <person name="Bernard M."/>
            <person name="Bento P."/>
            <person name="Noel B."/>
            <person name="Labadie K."/>
            <person name="Alberti A."/>
            <person name="Charles M."/>
            <person name="Arnaud D."/>
            <person name="Guo H."/>
            <person name="Daviaud C."/>
            <person name="Alamery S."/>
            <person name="Jabbari K."/>
            <person name="Zhao M."/>
            <person name="Edger P.P."/>
            <person name="Chelaifa H."/>
            <person name="Tack D."/>
            <person name="Lassalle G."/>
            <person name="Mestiri I."/>
            <person name="Schnel N."/>
            <person name="Le Paslier M.C."/>
            <person name="Fan G."/>
            <person name="Renault V."/>
            <person name="Bayer P.E."/>
            <person name="Golicz A.A."/>
            <person name="Manoli S."/>
            <person name="Lee T.H."/>
            <person name="Thi V.H."/>
            <person name="Chalabi S."/>
            <person name="Hu Q."/>
            <person name="Fan C."/>
            <person name="Tollenaere R."/>
            <person name="Lu Y."/>
            <person name="Battail C."/>
            <person name="Shen J."/>
            <person name="Sidebottom C.H."/>
            <person name="Wang X."/>
            <person name="Canaguier A."/>
            <person name="Chauveau A."/>
            <person name="Berard A."/>
            <person name="Deniot G."/>
            <person name="Guan M."/>
            <person name="Liu Z."/>
            <person name="Sun F."/>
            <person name="Lim Y.P."/>
            <person name="Lyons E."/>
            <person name="Town C.D."/>
            <person name="Bancroft I."/>
            <person name="Wang X."/>
            <person name="Meng J."/>
            <person name="Ma J."/>
            <person name="Pires J.C."/>
            <person name="King G.J."/>
            <person name="Brunel D."/>
            <person name="Delourme R."/>
            <person name="Renard M."/>
            <person name="Aury J.M."/>
            <person name="Adams K.L."/>
            <person name="Batley J."/>
            <person name="Snowdon R.J."/>
            <person name="Tost J."/>
            <person name="Edwards D."/>
            <person name="Zhou Y."/>
            <person name="Hua W."/>
            <person name="Sharpe A.G."/>
            <person name="Paterson A.H."/>
            <person name="Guan C."/>
            <person name="Wincker P."/>
        </authorList>
    </citation>
    <scope>NUCLEOTIDE SEQUENCE [LARGE SCALE GENOMIC DNA]</scope>
    <source>
        <strain evidence="4">cv. Darmor-bzh</strain>
    </source>
</reference>
<organism evidence="3 4">
    <name type="scientific">Brassica napus</name>
    <name type="common">Rape</name>
    <dbReference type="NCBI Taxonomy" id="3708"/>
    <lineage>
        <taxon>Eukaryota</taxon>
        <taxon>Viridiplantae</taxon>
        <taxon>Streptophyta</taxon>
        <taxon>Embryophyta</taxon>
        <taxon>Tracheophyta</taxon>
        <taxon>Spermatophyta</taxon>
        <taxon>Magnoliopsida</taxon>
        <taxon>eudicotyledons</taxon>
        <taxon>Gunneridae</taxon>
        <taxon>Pentapetalae</taxon>
        <taxon>rosids</taxon>
        <taxon>malvids</taxon>
        <taxon>Brassicales</taxon>
        <taxon>Brassicaceae</taxon>
        <taxon>Brassiceae</taxon>
        <taxon>Brassica</taxon>
    </lineage>
</organism>
<feature type="transmembrane region" description="Helical" evidence="2">
    <location>
        <begin position="21"/>
        <end position="38"/>
    </location>
</feature>
<evidence type="ECO:0000313" key="3">
    <source>
        <dbReference type="EMBL" id="CDY33300.1"/>
    </source>
</evidence>
<dbReference type="AlphaFoldDB" id="A0A078H3S1"/>
<keyword evidence="2" id="KW-0812">Transmembrane</keyword>
<dbReference type="PaxDb" id="3708-A0A078H3S1"/>
<dbReference type="EMBL" id="LK032310">
    <property type="protein sequence ID" value="CDY33300.1"/>
    <property type="molecule type" value="Genomic_DNA"/>
</dbReference>
<feature type="region of interest" description="Disordered" evidence="1">
    <location>
        <begin position="58"/>
        <end position="239"/>
    </location>
</feature>
<accession>A0A078H3S1</accession>
<keyword evidence="2" id="KW-1133">Transmembrane helix</keyword>
<dbReference type="Gramene" id="CDY33300">
    <property type="protein sequence ID" value="CDY33300"/>
    <property type="gene ID" value="GSBRNA2T00054077001"/>
</dbReference>
<feature type="compositionally biased region" description="Basic and acidic residues" evidence="1">
    <location>
        <begin position="136"/>
        <end position="177"/>
    </location>
</feature>
<feature type="compositionally biased region" description="Low complexity" evidence="1">
    <location>
        <begin position="183"/>
        <end position="199"/>
    </location>
</feature>
<evidence type="ECO:0000256" key="2">
    <source>
        <dbReference type="SAM" id="Phobius"/>
    </source>
</evidence>
<feature type="compositionally biased region" description="Basic and acidic residues" evidence="1">
    <location>
        <begin position="75"/>
        <end position="126"/>
    </location>
</feature>
<keyword evidence="2" id="KW-0472">Membrane</keyword>
<evidence type="ECO:0000256" key="1">
    <source>
        <dbReference type="SAM" id="MobiDB-lite"/>
    </source>
</evidence>
<feature type="compositionally biased region" description="Basic and acidic residues" evidence="1">
    <location>
        <begin position="200"/>
        <end position="212"/>
    </location>
</feature>
<gene>
    <name evidence="3" type="primary">BnaA01g19670D</name>
    <name evidence="3" type="ORF">GSBRNA2T00054077001</name>
</gene>
<keyword evidence="4" id="KW-1185">Reference proteome</keyword>